<organism evidence="2">
    <name type="scientific">Brucella pinnipedialis M292/94/1</name>
    <dbReference type="NCBI Taxonomy" id="520462"/>
    <lineage>
        <taxon>Bacteria</taxon>
        <taxon>Pseudomonadati</taxon>
        <taxon>Pseudomonadota</taxon>
        <taxon>Alphaproteobacteria</taxon>
        <taxon>Hyphomicrobiales</taxon>
        <taxon>Brucellaceae</taxon>
        <taxon>Brucella/Ochrobactrum group</taxon>
        <taxon>Brucella</taxon>
    </lineage>
</organism>
<dbReference type="HOGENOM" id="CLU_009942_6_1_5"/>
<dbReference type="Pfam" id="PF07969">
    <property type="entry name" value="Amidohydro_3"/>
    <property type="match status" value="1"/>
</dbReference>
<evidence type="ECO:0000259" key="1">
    <source>
        <dbReference type="Pfam" id="PF07969"/>
    </source>
</evidence>
<dbReference type="PANTHER" id="PTHR22642">
    <property type="entry name" value="IMIDAZOLONEPROPIONASE"/>
    <property type="match status" value="1"/>
</dbReference>
<dbReference type="AlphaFoldDB" id="A0A0E1X021"/>
<dbReference type="SUPFAM" id="SSF51556">
    <property type="entry name" value="Metallo-dependent hydrolases"/>
    <property type="match status" value="1"/>
</dbReference>
<dbReference type="InterPro" id="IPR011059">
    <property type="entry name" value="Metal-dep_hydrolase_composite"/>
</dbReference>
<feature type="domain" description="Amidohydrolase 3" evidence="1">
    <location>
        <begin position="62"/>
        <end position="558"/>
    </location>
</feature>
<evidence type="ECO:0000313" key="2">
    <source>
        <dbReference type="EMBL" id="EEZ29609.1"/>
    </source>
</evidence>
<keyword evidence="2" id="KW-0378">Hydrolase</keyword>
<sequence length="560" mass="60398">MNHKGTIYMTSATHADLILTNGRIYTVDTARPWAQAVAISGGRILAVGSTAEIEAYRTGETEVVDLGGRMAMPGFVDVHNHIMMGGQADLFETQLPAGASVDDICAHVRRQAEAAVPGQWIIANQWGADMITALNSEASLAKLDAASLGHPVLLRDETMHNRWVNSVALQMCGIANDQPDPPAGSFGRDPATGRLTGLLVESAAGIVERVAADHFTEAMGEAAIARAVEIVNSYGVTAFQDAASVLPIMKALTGLDNKGKLTAWAVTSLPLIEPSFMFGLSGDELLALRDEYRTRHVRPNFTKIFLDGVPGARTSAFHDAYLDDGVHPRGYRGETLVTYPDLVQHIDKSEKLGMGLKIHCTGDYAVTEMLDAVEAVRHFNGPAKVMHHIAHASYVRPQDVERFAKLSVVADLSPMMWYPTTFLEGHKEAMGDERATRFWPIADLHKSGALLAGGSDWPVIPVPDPWTGIEGMVTRQNPSGAFPGVALWPEQAIDLATAIRIFTLNSAIAMGIGAETGSIEPGKSADIIVLDQQVFDVAPDRIADTKVLTTYFAGRAVYRR</sequence>
<dbReference type="InterPro" id="IPR032466">
    <property type="entry name" value="Metal_Hydrolase"/>
</dbReference>
<dbReference type="Gene3D" id="3.20.20.140">
    <property type="entry name" value="Metal-dependent hydrolases"/>
    <property type="match status" value="1"/>
</dbReference>
<gene>
    <name evidence="2" type="ORF">BALG_02963</name>
</gene>
<dbReference type="Proteomes" id="UP000004659">
    <property type="component" value="Unassembled WGS sequence"/>
</dbReference>
<dbReference type="InterPro" id="IPR013108">
    <property type="entry name" value="Amidohydro_3"/>
</dbReference>
<dbReference type="InterPro" id="IPR033932">
    <property type="entry name" value="YtcJ-like"/>
</dbReference>
<name>A0A0E1X021_9HYPH</name>
<dbReference type="CDD" id="cd01300">
    <property type="entry name" value="YtcJ_like"/>
    <property type="match status" value="1"/>
</dbReference>
<accession>A0A0E1X021</accession>
<proteinExistence type="predicted"/>
<reference evidence="2" key="1">
    <citation type="submission" date="2009-01" db="EMBL/GenBank/DDBJ databases">
        <title>The Genome Sequence of Brucella pinnipedialis M292/94/1.</title>
        <authorList>
            <consortium name="The Broad Institute Genome Sequencing Platform"/>
            <person name="Ward D."/>
            <person name="Young S.K."/>
            <person name="Kodira C.D."/>
            <person name="Zeng Q."/>
            <person name="Koehrsen M."/>
            <person name="Alvarado L."/>
            <person name="Berlin A."/>
            <person name="Borenstein D."/>
            <person name="Chen Z."/>
            <person name="Engels R."/>
            <person name="Freedman E."/>
            <person name="Gellesch M."/>
            <person name="Goldberg J."/>
            <person name="Griggs A."/>
            <person name="Gujja S."/>
            <person name="Heiman D."/>
            <person name="Hepburn T."/>
            <person name="Howarth C."/>
            <person name="Jen D."/>
            <person name="Larson L."/>
            <person name="Lewis B."/>
            <person name="Mehta T."/>
            <person name="Park D."/>
            <person name="Pearson M."/>
            <person name="Roberts A."/>
            <person name="Saif S."/>
            <person name="Shea T."/>
            <person name="Shenoy N."/>
            <person name="Sisk P."/>
            <person name="Stolte C."/>
            <person name="Sykes S."/>
            <person name="Walk T."/>
            <person name="White J."/>
            <person name="Yandava C."/>
            <person name="Whatmore A.M."/>
            <person name="Perrett L.L."/>
            <person name="O'Callaghan D."/>
            <person name="Nusbaum C."/>
            <person name="Galagan J."/>
            <person name="Birren B."/>
        </authorList>
    </citation>
    <scope>NUCLEOTIDE SEQUENCE [LARGE SCALE GENOMIC DNA]</scope>
    <source>
        <strain evidence="2">M292/94/1</strain>
    </source>
</reference>
<dbReference type="GO" id="GO:0016810">
    <property type="term" value="F:hydrolase activity, acting on carbon-nitrogen (but not peptide) bonds"/>
    <property type="evidence" value="ECO:0007669"/>
    <property type="project" value="InterPro"/>
</dbReference>
<dbReference type="EMBL" id="EQ999534">
    <property type="protein sequence ID" value="EEZ29609.1"/>
    <property type="molecule type" value="Genomic_DNA"/>
</dbReference>
<dbReference type="SUPFAM" id="SSF51338">
    <property type="entry name" value="Composite domain of metallo-dependent hydrolases"/>
    <property type="match status" value="1"/>
</dbReference>
<dbReference type="PANTHER" id="PTHR22642:SF2">
    <property type="entry name" value="PROTEIN LONG AFTER FAR-RED 3"/>
    <property type="match status" value="1"/>
</dbReference>
<dbReference type="Gene3D" id="2.30.40.10">
    <property type="entry name" value="Urease, subunit C, domain 1"/>
    <property type="match status" value="1"/>
</dbReference>
<protein>
    <submittedName>
        <fullName evidence="2">Amidohydrolase 3</fullName>
    </submittedName>
</protein>
<dbReference type="Gene3D" id="3.10.310.70">
    <property type="match status" value="1"/>
</dbReference>